<dbReference type="Proteomes" id="UP000191901">
    <property type="component" value="Chromosome"/>
</dbReference>
<dbReference type="EMBL" id="CP021983">
    <property type="protein sequence ID" value="ASC72150.1"/>
    <property type="molecule type" value="Genomic_DNA"/>
</dbReference>
<proteinExistence type="predicted"/>
<dbReference type="GO" id="GO:0004803">
    <property type="term" value="F:transposase activity"/>
    <property type="evidence" value="ECO:0007669"/>
    <property type="project" value="InterPro"/>
</dbReference>
<sequence>MSKGFAPSVASAPSATAQKLRQSFIERFEALEDPRVKRQPEHLLVDIVAIAILAVLSGANDMVAVATYGKAKQSWLETFLALPNGIPSHDTFSRVLALVDPQQLQESFLSWVQQLTEQLEINLIHLDGKTARGSYDRERSLRALQTVSAWASEHHLVLAQHRVESTSNEITAIPELLNLLDLDGAIITLDAMGTQRESAAQIREQGGDYILALKGNQGTLHHAVKTFFQEAERTQWATLDYSYSSTTEAGHHRIEHRQVWAVPLSQVPELPTHQTWSGLATVVMVSATANCGTRRPMRCASTSAVCQLRPVCWPKRSAPIGASKIACTGCWMSPFGKTRVGFAAVMVLKTWASYGVWP</sequence>
<keyword evidence="4" id="KW-1185">Reference proteome</keyword>
<name>A0A1Z3HPC5_9CYAN</name>
<dbReference type="Pfam" id="PF01609">
    <property type="entry name" value="DDE_Tnp_1"/>
    <property type="match status" value="1"/>
</dbReference>
<reference evidence="3 4" key="1">
    <citation type="journal article" date="2016" name="Biochim. Biophys. Acta">
        <title>Characterization of red-shifted phycobilisomes isolated from the chlorophyll f-containing cyanobacterium Halomicronema hongdechloris.</title>
        <authorList>
            <person name="Li Y."/>
            <person name="Lin Y."/>
            <person name="Garvey C.J."/>
            <person name="Birch D."/>
            <person name="Corkery R.W."/>
            <person name="Loughlin P.C."/>
            <person name="Scheer H."/>
            <person name="Willows R.D."/>
            <person name="Chen M."/>
        </authorList>
    </citation>
    <scope>NUCLEOTIDE SEQUENCE [LARGE SCALE GENOMIC DNA]</scope>
    <source>
        <strain evidence="3 4">C2206</strain>
    </source>
</reference>
<feature type="domain" description="Transposase IS4-like" evidence="1">
    <location>
        <begin position="127"/>
        <end position="226"/>
    </location>
</feature>
<dbReference type="InterPro" id="IPR032806">
    <property type="entry name" value="YbfD_N"/>
</dbReference>
<dbReference type="InterPro" id="IPR047647">
    <property type="entry name" value="ISAs1_transpos"/>
</dbReference>
<dbReference type="InterPro" id="IPR051698">
    <property type="entry name" value="Transposase_11-like"/>
</dbReference>
<dbReference type="GO" id="GO:0006313">
    <property type="term" value="P:DNA transposition"/>
    <property type="evidence" value="ECO:0007669"/>
    <property type="project" value="InterPro"/>
</dbReference>
<dbReference type="NCBIfam" id="NF033564">
    <property type="entry name" value="transpos_ISAs1"/>
    <property type="match status" value="1"/>
</dbReference>
<gene>
    <name evidence="3" type="ORF">XM38_031040</name>
</gene>
<dbReference type="GO" id="GO:0003677">
    <property type="term" value="F:DNA binding"/>
    <property type="evidence" value="ECO:0007669"/>
    <property type="project" value="InterPro"/>
</dbReference>
<protein>
    <recommendedName>
        <fullName evidence="5">ISAs1 family transposase</fullName>
    </recommendedName>
</protein>
<dbReference type="PANTHER" id="PTHR30298">
    <property type="entry name" value="H REPEAT-ASSOCIATED PREDICTED TRANSPOSASE"/>
    <property type="match status" value="1"/>
</dbReference>
<dbReference type="PANTHER" id="PTHR30298:SF0">
    <property type="entry name" value="PROTEIN YBFL-RELATED"/>
    <property type="match status" value="1"/>
</dbReference>
<dbReference type="KEGG" id="hhg:XM38_031040"/>
<feature type="domain" description="H repeat-associated protein N-terminal" evidence="2">
    <location>
        <begin position="25"/>
        <end position="112"/>
    </location>
</feature>
<evidence type="ECO:0000259" key="1">
    <source>
        <dbReference type="Pfam" id="PF01609"/>
    </source>
</evidence>
<accession>A0A1Z3HPC5</accession>
<evidence type="ECO:0000259" key="2">
    <source>
        <dbReference type="Pfam" id="PF13808"/>
    </source>
</evidence>
<organism evidence="3 4">
    <name type="scientific">Halomicronema hongdechloris C2206</name>
    <dbReference type="NCBI Taxonomy" id="1641165"/>
    <lineage>
        <taxon>Bacteria</taxon>
        <taxon>Bacillati</taxon>
        <taxon>Cyanobacteriota</taxon>
        <taxon>Cyanophyceae</taxon>
        <taxon>Nodosilineales</taxon>
        <taxon>Nodosilineaceae</taxon>
        <taxon>Halomicronema</taxon>
    </lineage>
</organism>
<evidence type="ECO:0000313" key="4">
    <source>
        <dbReference type="Proteomes" id="UP000191901"/>
    </source>
</evidence>
<evidence type="ECO:0000313" key="3">
    <source>
        <dbReference type="EMBL" id="ASC72150.1"/>
    </source>
</evidence>
<evidence type="ECO:0008006" key="5">
    <source>
        <dbReference type="Google" id="ProtNLM"/>
    </source>
</evidence>
<dbReference type="InterPro" id="IPR002559">
    <property type="entry name" value="Transposase_11"/>
</dbReference>
<dbReference type="AlphaFoldDB" id="A0A1Z3HPC5"/>
<dbReference type="Pfam" id="PF13808">
    <property type="entry name" value="DDE_Tnp_1_assoc"/>
    <property type="match status" value="1"/>
</dbReference>